<accession>A0A9D1T045</accession>
<dbReference type="GO" id="GO:0008202">
    <property type="term" value="P:steroid metabolic process"/>
    <property type="evidence" value="ECO:0007669"/>
    <property type="project" value="UniProtKB-KW"/>
</dbReference>
<evidence type="ECO:0000256" key="1">
    <source>
        <dbReference type="ARBA" id="ARBA00006484"/>
    </source>
</evidence>
<dbReference type="Gene3D" id="3.40.50.720">
    <property type="entry name" value="NAD(P)-binding Rossmann-like Domain"/>
    <property type="match status" value="1"/>
</dbReference>
<dbReference type="InterPro" id="IPR050259">
    <property type="entry name" value="SDR"/>
</dbReference>
<reference evidence="5" key="1">
    <citation type="submission" date="2020-10" db="EMBL/GenBank/DDBJ databases">
        <authorList>
            <person name="Gilroy R."/>
        </authorList>
    </citation>
    <scope>NUCLEOTIDE SEQUENCE</scope>
    <source>
        <strain evidence="5">4920</strain>
    </source>
</reference>
<sequence>MKAKTVLITGASRGIGRACAAQFAREGHRVIINYKSSRAQAEALAQELKQEGAYARAYCADVADAAQVRDMFSWIAAEFGGVDVLVNNAGVACTKMFCDVEESDWDAVFDVNVKGMYRCTRLALPYMVHKKNGSIVNISSIWGICGASCEVAYSASKAAVIGFTKALAQEVGPSGIRVNCVAPGVIGTDMNHALDKEDIAALEEQTPLGRLGTADEVAAAVCFLAGEQAGFITGQVLSPNGGFVI</sequence>
<dbReference type="NCBIfam" id="NF047420">
    <property type="entry name" value="EF_P_mod_YmfI"/>
    <property type="match status" value="1"/>
</dbReference>
<evidence type="ECO:0000256" key="3">
    <source>
        <dbReference type="ARBA" id="ARBA00023221"/>
    </source>
</evidence>
<protein>
    <submittedName>
        <fullName evidence="5">3-oxoacyl-ACP reductase FabG</fullName>
    </submittedName>
</protein>
<dbReference type="SMART" id="SM00822">
    <property type="entry name" value="PKS_KR"/>
    <property type="match status" value="1"/>
</dbReference>
<dbReference type="EMBL" id="DVOF01000226">
    <property type="protein sequence ID" value="HIV03413.1"/>
    <property type="molecule type" value="Genomic_DNA"/>
</dbReference>
<dbReference type="GO" id="GO:0016491">
    <property type="term" value="F:oxidoreductase activity"/>
    <property type="evidence" value="ECO:0007669"/>
    <property type="project" value="UniProtKB-KW"/>
</dbReference>
<dbReference type="Proteomes" id="UP000886743">
    <property type="component" value="Unassembled WGS sequence"/>
</dbReference>
<comment type="caution">
    <text evidence="5">The sequence shown here is derived from an EMBL/GenBank/DDBJ whole genome shotgun (WGS) entry which is preliminary data.</text>
</comment>
<dbReference type="InterPro" id="IPR002347">
    <property type="entry name" value="SDR_fam"/>
</dbReference>
<dbReference type="Pfam" id="PF13561">
    <property type="entry name" value="adh_short_C2"/>
    <property type="match status" value="1"/>
</dbReference>
<dbReference type="NCBIfam" id="NF009466">
    <property type="entry name" value="PRK12826.1-2"/>
    <property type="match status" value="1"/>
</dbReference>
<dbReference type="InterPro" id="IPR036291">
    <property type="entry name" value="NAD(P)-bd_dom_sf"/>
</dbReference>
<dbReference type="PROSITE" id="PS00061">
    <property type="entry name" value="ADH_SHORT"/>
    <property type="match status" value="1"/>
</dbReference>
<dbReference type="AlphaFoldDB" id="A0A9D1T045"/>
<dbReference type="PANTHER" id="PTHR42879:SF2">
    <property type="entry name" value="3-OXOACYL-[ACYL-CARRIER-PROTEIN] REDUCTASE FABG"/>
    <property type="match status" value="1"/>
</dbReference>
<proteinExistence type="inferred from homology"/>
<reference evidence="5" key="2">
    <citation type="journal article" date="2021" name="PeerJ">
        <title>Extensive microbial diversity within the chicken gut microbiome revealed by metagenomics and culture.</title>
        <authorList>
            <person name="Gilroy R."/>
            <person name="Ravi A."/>
            <person name="Getino M."/>
            <person name="Pursley I."/>
            <person name="Horton D.L."/>
            <person name="Alikhan N.F."/>
            <person name="Baker D."/>
            <person name="Gharbi K."/>
            <person name="Hall N."/>
            <person name="Watson M."/>
            <person name="Adriaenssens E.M."/>
            <person name="Foster-Nyarko E."/>
            <person name="Jarju S."/>
            <person name="Secka A."/>
            <person name="Antonio M."/>
            <person name="Oren A."/>
            <person name="Chaudhuri R.R."/>
            <person name="La Ragione R."/>
            <person name="Hildebrand F."/>
            <person name="Pallen M.J."/>
        </authorList>
    </citation>
    <scope>NUCLEOTIDE SEQUENCE</scope>
    <source>
        <strain evidence="5">4920</strain>
    </source>
</reference>
<name>A0A9D1T045_9FIRM</name>
<evidence type="ECO:0000313" key="6">
    <source>
        <dbReference type="Proteomes" id="UP000886743"/>
    </source>
</evidence>
<dbReference type="PRINTS" id="PR00080">
    <property type="entry name" value="SDRFAMILY"/>
</dbReference>
<keyword evidence="3" id="KW-0753">Steroid metabolism</keyword>
<dbReference type="InterPro" id="IPR057326">
    <property type="entry name" value="KR_dom"/>
</dbReference>
<dbReference type="PRINTS" id="PR00081">
    <property type="entry name" value="GDHRDH"/>
</dbReference>
<comment type="similarity">
    <text evidence="1">Belongs to the short-chain dehydrogenases/reductases (SDR) family.</text>
</comment>
<evidence type="ECO:0000259" key="4">
    <source>
        <dbReference type="SMART" id="SM00822"/>
    </source>
</evidence>
<dbReference type="SUPFAM" id="SSF51735">
    <property type="entry name" value="NAD(P)-binding Rossmann-fold domains"/>
    <property type="match status" value="1"/>
</dbReference>
<dbReference type="FunFam" id="3.40.50.720:FF:000173">
    <property type="entry name" value="3-oxoacyl-[acyl-carrier protein] reductase"/>
    <property type="match status" value="1"/>
</dbReference>
<gene>
    <name evidence="5" type="primary">fabG</name>
    <name evidence="5" type="ORF">IAC74_07540</name>
</gene>
<keyword evidence="3" id="KW-0443">Lipid metabolism</keyword>
<dbReference type="GO" id="GO:0032787">
    <property type="term" value="P:monocarboxylic acid metabolic process"/>
    <property type="evidence" value="ECO:0007669"/>
    <property type="project" value="UniProtKB-ARBA"/>
</dbReference>
<dbReference type="NCBIfam" id="NF005559">
    <property type="entry name" value="PRK07231.1"/>
    <property type="match status" value="1"/>
</dbReference>
<keyword evidence="2" id="KW-0560">Oxidoreductase</keyword>
<evidence type="ECO:0000313" key="5">
    <source>
        <dbReference type="EMBL" id="HIV03413.1"/>
    </source>
</evidence>
<evidence type="ECO:0000256" key="2">
    <source>
        <dbReference type="ARBA" id="ARBA00023002"/>
    </source>
</evidence>
<dbReference type="InterPro" id="IPR020904">
    <property type="entry name" value="Sc_DH/Rdtase_CS"/>
</dbReference>
<feature type="domain" description="Ketoreductase" evidence="4">
    <location>
        <begin position="4"/>
        <end position="184"/>
    </location>
</feature>
<dbReference type="PANTHER" id="PTHR42879">
    <property type="entry name" value="3-OXOACYL-(ACYL-CARRIER-PROTEIN) REDUCTASE"/>
    <property type="match status" value="1"/>
</dbReference>
<organism evidence="5 6">
    <name type="scientific">Candidatus Aphodoplasma excrementigallinarum</name>
    <dbReference type="NCBI Taxonomy" id="2840673"/>
    <lineage>
        <taxon>Bacteria</taxon>
        <taxon>Bacillati</taxon>
        <taxon>Bacillota</taxon>
        <taxon>Clostridia</taxon>
        <taxon>Eubacteriales</taxon>
        <taxon>Candidatus Aphodoplasma</taxon>
    </lineage>
</organism>